<evidence type="ECO:0000313" key="1">
    <source>
        <dbReference type="EMBL" id="GFT49942.1"/>
    </source>
</evidence>
<dbReference type="OrthoDB" id="7666874at2759"/>
<evidence type="ECO:0000313" key="2">
    <source>
        <dbReference type="Proteomes" id="UP000887013"/>
    </source>
</evidence>
<protein>
    <submittedName>
        <fullName evidence="1">Uncharacterized protein</fullName>
    </submittedName>
</protein>
<dbReference type="EMBL" id="BMAW01016605">
    <property type="protein sequence ID" value="GFT49942.1"/>
    <property type="molecule type" value="Genomic_DNA"/>
</dbReference>
<reference evidence="1" key="1">
    <citation type="submission" date="2020-08" db="EMBL/GenBank/DDBJ databases">
        <title>Multicomponent nature underlies the extraordinary mechanical properties of spider dragline silk.</title>
        <authorList>
            <person name="Kono N."/>
            <person name="Nakamura H."/>
            <person name="Mori M."/>
            <person name="Yoshida Y."/>
            <person name="Ohtoshi R."/>
            <person name="Malay A.D."/>
            <person name="Moran D.A.P."/>
            <person name="Tomita M."/>
            <person name="Numata K."/>
            <person name="Arakawa K."/>
        </authorList>
    </citation>
    <scope>NUCLEOTIDE SEQUENCE</scope>
</reference>
<name>A0A8X6P3V8_NEPPI</name>
<gene>
    <name evidence="1" type="ORF">NPIL_539261</name>
</gene>
<organism evidence="1 2">
    <name type="scientific">Nephila pilipes</name>
    <name type="common">Giant wood spider</name>
    <name type="synonym">Nephila maculata</name>
    <dbReference type="NCBI Taxonomy" id="299642"/>
    <lineage>
        <taxon>Eukaryota</taxon>
        <taxon>Metazoa</taxon>
        <taxon>Ecdysozoa</taxon>
        <taxon>Arthropoda</taxon>
        <taxon>Chelicerata</taxon>
        <taxon>Arachnida</taxon>
        <taxon>Araneae</taxon>
        <taxon>Araneomorphae</taxon>
        <taxon>Entelegynae</taxon>
        <taxon>Araneoidea</taxon>
        <taxon>Nephilidae</taxon>
        <taxon>Nephila</taxon>
    </lineage>
</organism>
<keyword evidence="2" id="KW-1185">Reference proteome</keyword>
<sequence length="104" mass="12831">MQPLRAQIDQWVLDHFFILEYSIFQPLIEYVWKDNGTNERLKTAKSYIQCERNNLFLRFRMACVYWLEKEAKQLWDKMPETSRRRFDAIRVCPLCFRWMCAVKD</sequence>
<proteinExistence type="predicted"/>
<dbReference type="AlphaFoldDB" id="A0A8X6P3V8"/>
<dbReference type="Proteomes" id="UP000887013">
    <property type="component" value="Unassembled WGS sequence"/>
</dbReference>
<comment type="caution">
    <text evidence="1">The sequence shown here is derived from an EMBL/GenBank/DDBJ whole genome shotgun (WGS) entry which is preliminary data.</text>
</comment>
<accession>A0A8X6P3V8</accession>